<dbReference type="Pfam" id="PF09995">
    <property type="entry name" value="MPAB_Lcp_cat"/>
    <property type="match status" value="1"/>
</dbReference>
<comment type="caution">
    <text evidence="3">The sequence shown here is derived from an EMBL/GenBank/DDBJ whole genome shotgun (WGS) entry which is preliminary data.</text>
</comment>
<organism evidence="3 4">
    <name type="scientific">Crossiella cryophila</name>
    <dbReference type="NCBI Taxonomy" id="43355"/>
    <lineage>
        <taxon>Bacteria</taxon>
        <taxon>Bacillati</taxon>
        <taxon>Actinomycetota</taxon>
        <taxon>Actinomycetes</taxon>
        <taxon>Pseudonocardiales</taxon>
        <taxon>Pseudonocardiaceae</taxon>
        <taxon>Crossiella</taxon>
    </lineage>
</organism>
<evidence type="ECO:0000259" key="2">
    <source>
        <dbReference type="Pfam" id="PF09995"/>
    </source>
</evidence>
<accession>A0A7W7FTD4</accession>
<sequence>MKRRLVHLARIQELDPERDYAEIYRLTALYEFSFDVSIALQLAFYRTYAVPSISGLLAHTGHIEHDPVKRAEDTGLLIFEMVEHGFDHPRARGALRITNGAHRPWTISNEDYLYVLGTFMFVPFRWLDRYGWRRPVEAERIAAYHFYRELGSRMGITDIPASWEKYEHWFDTYEREHFAHTPANTRLLRASQQLIADRFPPRARGLGRLLGLALLDVIDDEPLRRALGVPRTPWVLRGPVKLGFRLRARIQRLLKPRTSSAFTPGGQMKAYPDGYQLSDLGPATPRAPGSPE</sequence>
<dbReference type="Proteomes" id="UP000533598">
    <property type="component" value="Unassembled WGS sequence"/>
</dbReference>
<evidence type="ECO:0000256" key="1">
    <source>
        <dbReference type="SAM" id="MobiDB-lite"/>
    </source>
</evidence>
<dbReference type="InterPro" id="IPR046366">
    <property type="entry name" value="MPAB"/>
</dbReference>
<keyword evidence="4" id="KW-1185">Reference proteome</keyword>
<dbReference type="EMBL" id="JACHMH010000001">
    <property type="protein sequence ID" value="MBB4676298.1"/>
    <property type="molecule type" value="Genomic_DNA"/>
</dbReference>
<dbReference type="PANTHER" id="PTHR36124:SF1">
    <property type="entry name" value="ER-BOUND OXYGENASE MPAB_MPAB'_RUBBER OXYGENASE CATALYTIC DOMAIN-CONTAINING PROTEIN"/>
    <property type="match status" value="1"/>
</dbReference>
<proteinExistence type="predicted"/>
<dbReference type="GO" id="GO:0016491">
    <property type="term" value="F:oxidoreductase activity"/>
    <property type="evidence" value="ECO:0007669"/>
    <property type="project" value="InterPro"/>
</dbReference>
<evidence type="ECO:0000313" key="3">
    <source>
        <dbReference type="EMBL" id="MBB4676298.1"/>
    </source>
</evidence>
<dbReference type="AlphaFoldDB" id="A0A7W7FTD4"/>
<name>A0A7W7FTD4_9PSEU</name>
<evidence type="ECO:0000313" key="4">
    <source>
        <dbReference type="Proteomes" id="UP000533598"/>
    </source>
</evidence>
<reference evidence="3 4" key="1">
    <citation type="submission" date="2020-08" db="EMBL/GenBank/DDBJ databases">
        <title>Sequencing the genomes of 1000 actinobacteria strains.</title>
        <authorList>
            <person name="Klenk H.-P."/>
        </authorList>
    </citation>
    <scope>NUCLEOTIDE SEQUENCE [LARGE SCALE GENOMIC DNA]</scope>
    <source>
        <strain evidence="3 4">DSM 44230</strain>
    </source>
</reference>
<dbReference type="RefSeq" id="WP_185002143.1">
    <property type="nucleotide sequence ID" value="NZ_BAAAUI010000029.1"/>
</dbReference>
<protein>
    <recommendedName>
        <fullName evidence="2">ER-bound oxygenase mpaB/mpaB'/Rubber oxygenase catalytic domain-containing protein</fullName>
    </recommendedName>
</protein>
<dbReference type="PANTHER" id="PTHR36124">
    <property type="match status" value="1"/>
</dbReference>
<feature type="domain" description="ER-bound oxygenase mpaB/mpaB'/Rubber oxygenase catalytic" evidence="2">
    <location>
        <begin position="53"/>
        <end position="235"/>
    </location>
</feature>
<gene>
    <name evidence="3" type="ORF">HNR67_002416</name>
</gene>
<dbReference type="InterPro" id="IPR018713">
    <property type="entry name" value="MPAB/Lcp_cat_dom"/>
</dbReference>
<feature type="region of interest" description="Disordered" evidence="1">
    <location>
        <begin position="259"/>
        <end position="292"/>
    </location>
</feature>